<dbReference type="AlphaFoldDB" id="A0A644ZJH9"/>
<comment type="caution">
    <text evidence="1">The sequence shown here is derived from an EMBL/GenBank/DDBJ whole genome shotgun (WGS) entry which is preliminary data.</text>
</comment>
<organism evidence="1">
    <name type="scientific">bioreactor metagenome</name>
    <dbReference type="NCBI Taxonomy" id="1076179"/>
    <lineage>
        <taxon>unclassified sequences</taxon>
        <taxon>metagenomes</taxon>
        <taxon>ecological metagenomes</taxon>
    </lineage>
</organism>
<name>A0A644ZJH9_9ZZZZ</name>
<proteinExistence type="predicted"/>
<accession>A0A644ZJH9</accession>
<reference evidence="1" key="1">
    <citation type="submission" date="2019-08" db="EMBL/GenBank/DDBJ databases">
        <authorList>
            <person name="Kucharzyk K."/>
            <person name="Murdoch R.W."/>
            <person name="Higgins S."/>
            <person name="Loffler F."/>
        </authorList>
    </citation>
    <scope>NUCLEOTIDE SEQUENCE</scope>
</reference>
<sequence length="56" mass="5962">MANLLLQIGIAGVRHFLRLRDGIDVVGRHQRGNADALITGSFVEPEHDVAGPVAST</sequence>
<protein>
    <submittedName>
        <fullName evidence="1">Uncharacterized protein</fullName>
    </submittedName>
</protein>
<evidence type="ECO:0000313" key="1">
    <source>
        <dbReference type="EMBL" id="MPM41040.1"/>
    </source>
</evidence>
<gene>
    <name evidence="1" type="ORF">SDC9_87689</name>
</gene>
<dbReference type="EMBL" id="VSSQ01009222">
    <property type="protein sequence ID" value="MPM41040.1"/>
    <property type="molecule type" value="Genomic_DNA"/>
</dbReference>